<name>A0A9W8MYD4_9AGAR</name>
<evidence type="ECO:0000313" key="4">
    <source>
        <dbReference type="Proteomes" id="UP001148786"/>
    </source>
</evidence>
<feature type="region of interest" description="Disordered" evidence="1">
    <location>
        <begin position="497"/>
        <end position="529"/>
    </location>
</feature>
<feature type="region of interest" description="Disordered" evidence="1">
    <location>
        <begin position="1"/>
        <end position="42"/>
    </location>
</feature>
<dbReference type="Pfam" id="PF20153">
    <property type="entry name" value="DUF6535"/>
    <property type="match status" value="1"/>
</dbReference>
<proteinExistence type="predicted"/>
<organism evidence="3 4">
    <name type="scientific">Agrocybe chaxingu</name>
    <dbReference type="NCBI Taxonomy" id="84603"/>
    <lineage>
        <taxon>Eukaryota</taxon>
        <taxon>Fungi</taxon>
        <taxon>Dikarya</taxon>
        <taxon>Basidiomycota</taxon>
        <taxon>Agaricomycotina</taxon>
        <taxon>Agaricomycetes</taxon>
        <taxon>Agaricomycetidae</taxon>
        <taxon>Agaricales</taxon>
        <taxon>Agaricineae</taxon>
        <taxon>Strophariaceae</taxon>
        <taxon>Agrocybe</taxon>
    </lineage>
</organism>
<reference evidence="3" key="1">
    <citation type="submission" date="2022-07" db="EMBL/GenBank/DDBJ databases">
        <title>Genome Sequence of Agrocybe chaxingu.</title>
        <authorList>
            <person name="Buettner E."/>
        </authorList>
    </citation>
    <scope>NUCLEOTIDE SEQUENCE</scope>
    <source>
        <strain evidence="3">MP-N11</strain>
    </source>
</reference>
<accession>A0A9W8MYD4</accession>
<dbReference type="InterPro" id="IPR045338">
    <property type="entry name" value="DUF6535"/>
</dbReference>
<feature type="domain" description="DUF6535" evidence="2">
    <location>
        <begin position="62"/>
        <end position="138"/>
    </location>
</feature>
<feature type="compositionally biased region" description="Basic and acidic residues" evidence="1">
    <location>
        <begin position="497"/>
        <end position="513"/>
    </location>
</feature>
<evidence type="ECO:0000259" key="2">
    <source>
        <dbReference type="Pfam" id="PF20153"/>
    </source>
</evidence>
<gene>
    <name evidence="3" type="ORF">NLJ89_g3739</name>
</gene>
<evidence type="ECO:0000256" key="1">
    <source>
        <dbReference type="SAM" id="MobiDB-lite"/>
    </source>
</evidence>
<dbReference type="EMBL" id="JANKHO010000284">
    <property type="protein sequence ID" value="KAJ3512062.1"/>
    <property type="molecule type" value="Genomic_DNA"/>
</dbReference>
<dbReference type="OrthoDB" id="3221808at2759"/>
<comment type="caution">
    <text evidence="3">The sequence shown here is derived from an EMBL/GenBank/DDBJ whole genome shotgun (WGS) entry which is preliminary data.</text>
</comment>
<keyword evidence="4" id="KW-1185">Reference proteome</keyword>
<sequence length="529" mass="58733">MTKEYEQTQGSLSPEGPTAVLEELGAEQVEKSAAEKPMTTPEFKCGTPYTESLQKEEGHDYWKALLEPLQDNDTAQCKIWEGEVQNILIFASLFSAVVTAFVIESYKDLKPDPTYTTVVLLAQIANRLDANVNVASKLGKSIAQSIGLRIHALARKVTLIVAGIFSPFRSYLSTMARDRLGLTRSLFPFHHLKYISKKSFDHDILHAGSWVDLDTQWVSLRRDYSYQALTGLNRTPLDGTFQKGFSYGPVFDQLLGIQRLCRQHQTYETILRPAYHCFVECISAEGTLPGEFAFDNEELKWSGEQYYRALVEMLRPENTAVVSDTLPQPPAELVSTSEVNGGTMEKAAAALTDRLNRHGPSGSEKPAAAWAIVKAYMLIYSDNQVPIPPDLLILAARFKDLADDVVNYPRTHYSKGVLDIASILWGQPEVDVLAELRDYPRQWQSGLSSLLVPELVVQEDEGEFPPATPVFDIFPNPEEGHSSGSLDDVEELLCEIEGRSEEGSYSGKDEYSRAEGGVGALESTVGRKP</sequence>
<dbReference type="AlphaFoldDB" id="A0A9W8MYD4"/>
<protein>
    <recommendedName>
        <fullName evidence="2">DUF6535 domain-containing protein</fullName>
    </recommendedName>
</protein>
<evidence type="ECO:0000313" key="3">
    <source>
        <dbReference type="EMBL" id="KAJ3512062.1"/>
    </source>
</evidence>
<dbReference type="Proteomes" id="UP001148786">
    <property type="component" value="Unassembled WGS sequence"/>
</dbReference>